<name>A0A931AS72_9FIRM</name>
<accession>A0A931AS72</accession>
<dbReference type="AlphaFoldDB" id="A0A931AS72"/>
<sequence length="517" mass="58303">MKKRSLKFVGLFVFILVFTFTMAACDMVGNSAVEDTADDIAESSETGELEIVMSDIDMQEEVGAQSLLFNRFQDFELEFYIEYQPDENLNYTETISLDDADILEDDLGDDGYSVTFTALRESNWDVEVTLTGYNVNTEERVTIATGDTEAMVIAGQKRDVSLEIQQVEGGLDITVDQFPSEETGGELIEEVNVQLLDLDGETVLGEMDFDYDVNDQNLIIEDLFPAYYTMVISWEGHGSVEEEVQVRVVPDKITEVPISLYGSQLNVGVDWKAEPASPENVRVEQNEDGFLVSWDAVDNADSYNVLRKRTPYTHDGFAKVGEVEHTSPGRHEFQYEVLKDELFDIAAYDFQVVSVREHSGKDYDLTSDPASPALFELDRATAWGGDTAGEFGEGWWYYYDTEGPAEQTIFVNATVEMGTIEIIESDDPDYVTIEMTIDKDDWTLQVDDVDEVVKVQGFAEGELPNERPDPHFFDHQFDYDQLDIDGNVVTIEVPTDYYRYFGIKLDVMGVIYAAGIQ</sequence>
<proteinExistence type="predicted"/>
<keyword evidence="3" id="KW-1185">Reference proteome</keyword>
<protein>
    <recommendedName>
        <fullName evidence="4">Fibronectin type-III domain-containing protein</fullName>
    </recommendedName>
</protein>
<feature type="chain" id="PRO_5036996867" description="Fibronectin type-III domain-containing protein" evidence="1">
    <location>
        <begin position="24"/>
        <end position="517"/>
    </location>
</feature>
<evidence type="ECO:0000313" key="3">
    <source>
        <dbReference type="Proteomes" id="UP000621436"/>
    </source>
</evidence>
<evidence type="ECO:0000313" key="2">
    <source>
        <dbReference type="EMBL" id="MBF8436911.1"/>
    </source>
</evidence>
<keyword evidence="1" id="KW-0732">Signal</keyword>
<reference evidence="2" key="1">
    <citation type="submission" date="2020-11" db="EMBL/GenBank/DDBJ databases">
        <title>Halonatronomonas betainensis gen. nov., sp. nov. a novel haloalkaliphilic representative of the family Halanaerobiacae capable of betaine degradation.</title>
        <authorList>
            <person name="Boltyanskaya Y."/>
            <person name="Kevbrin V."/>
            <person name="Detkova E."/>
            <person name="Grouzdev D.S."/>
            <person name="Koziaeva V."/>
            <person name="Zhilina T."/>
        </authorList>
    </citation>
    <scope>NUCLEOTIDE SEQUENCE</scope>
    <source>
        <strain evidence="2">Z-7014</strain>
    </source>
</reference>
<evidence type="ECO:0008006" key="4">
    <source>
        <dbReference type="Google" id="ProtNLM"/>
    </source>
</evidence>
<evidence type="ECO:0000256" key="1">
    <source>
        <dbReference type="SAM" id="SignalP"/>
    </source>
</evidence>
<dbReference type="RefSeq" id="WP_270453839.1">
    <property type="nucleotide sequence ID" value="NZ_JADPIE010000004.1"/>
</dbReference>
<dbReference type="Proteomes" id="UP000621436">
    <property type="component" value="Unassembled WGS sequence"/>
</dbReference>
<organism evidence="2 3">
    <name type="scientific">Halonatronomonas betaini</name>
    <dbReference type="NCBI Taxonomy" id="2778430"/>
    <lineage>
        <taxon>Bacteria</taxon>
        <taxon>Bacillati</taxon>
        <taxon>Bacillota</taxon>
        <taxon>Clostridia</taxon>
        <taxon>Halanaerobiales</taxon>
        <taxon>Halarsenatibacteraceae</taxon>
        <taxon>Halonatronomonas</taxon>
    </lineage>
</organism>
<feature type="signal peptide" evidence="1">
    <location>
        <begin position="1"/>
        <end position="23"/>
    </location>
</feature>
<dbReference type="EMBL" id="JADPIE010000004">
    <property type="protein sequence ID" value="MBF8436911.1"/>
    <property type="molecule type" value="Genomic_DNA"/>
</dbReference>
<dbReference type="PROSITE" id="PS51257">
    <property type="entry name" value="PROKAR_LIPOPROTEIN"/>
    <property type="match status" value="1"/>
</dbReference>
<comment type="caution">
    <text evidence="2">The sequence shown here is derived from an EMBL/GenBank/DDBJ whole genome shotgun (WGS) entry which is preliminary data.</text>
</comment>
<gene>
    <name evidence="2" type="ORF">I0Q91_07475</name>
</gene>